<dbReference type="PROSITE" id="PS00844">
    <property type="entry name" value="DALA_DALA_LIGASE_2"/>
    <property type="match status" value="1"/>
</dbReference>
<dbReference type="Pfam" id="PF07478">
    <property type="entry name" value="Dala_Dala_lig_C"/>
    <property type="match status" value="1"/>
</dbReference>
<keyword evidence="8" id="KW-0573">Peptidoglycan synthesis</keyword>
<dbReference type="GO" id="GO:0008360">
    <property type="term" value="P:regulation of cell shape"/>
    <property type="evidence" value="ECO:0007669"/>
    <property type="project" value="UniProtKB-KW"/>
</dbReference>
<organism evidence="11 12">
    <name type="scientific">Athelia psychrophila</name>
    <dbReference type="NCBI Taxonomy" id="1759441"/>
    <lineage>
        <taxon>Eukaryota</taxon>
        <taxon>Fungi</taxon>
        <taxon>Dikarya</taxon>
        <taxon>Basidiomycota</taxon>
        <taxon>Agaricomycotina</taxon>
        <taxon>Agaricomycetes</taxon>
        <taxon>Agaricomycetidae</taxon>
        <taxon>Atheliales</taxon>
        <taxon>Atheliaceae</taxon>
        <taxon>Athelia</taxon>
    </lineage>
</organism>
<keyword evidence="3" id="KW-0963">Cytoplasm</keyword>
<dbReference type="Gene3D" id="3.30.1490.20">
    <property type="entry name" value="ATP-grasp fold, A domain"/>
    <property type="match status" value="1"/>
</dbReference>
<dbReference type="PANTHER" id="PTHR23132:SF23">
    <property type="entry name" value="D-ALANINE--D-ALANINE LIGASE B"/>
    <property type="match status" value="1"/>
</dbReference>
<keyword evidence="12" id="KW-1185">Reference proteome</keyword>
<dbReference type="Proteomes" id="UP000076532">
    <property type="component" value="Unassembled WGS sequence"/>
</dbReference>
<keyword evidence="6 9" id="KW-0067">ATP-binding</keyword>
<keyword evidence="5 9" id="KW-0547">Nucleotide-binding</keyword>
<dbReference type="SUPFAM" id="SSF56059">
    <property type="entry name" value="Glutathione synthetase ATP-binding domain-like"/>
    <property type="match status" value="1"/>
</dbReference>
<accession>A0A166UJP2</accession>
<proteinExistence type="inferred from homology"/>
<evidence type="ECO:0000256" key="6">
    <source>
        <dbReference type="ARBA" id="ARBA00022840"/>
    </source>
</evidence>
<feature type="domain" description="ATP-grasp" evidence="10">
    <location>
        <begin position="118"/>
        <end position="373"/>
    </location>
</feature>
<dbReference type="GO" id="GO:0046872">
    <property type="term" value="F:metal ion binding"/>
    <property type="evidence" value="ECO:0007669"/>
    <property type="project" value="InterPro"/>
</dbReference>
<dbReference type="InterPro" id="IPR011761">
    <property type="entry name" value="ATP-grasp"/>
</dbReference>
<comment type="similarity">
    <text evidence="2">Belongs to the D-alanine--D-alanine ligase family.</text>
</comment>
<evidence type="ECO:0000256" key="2">
    <source>
        <dbReference type="ARBA" id="ARBA00010871"/>
    </source>
</evidence>
<keyword evidence="4" id="KW-0436">Ligase</keyword>
<dbReference type="InterPro" id="IPR011095">
    <property type="entry name" value="Dala_Dala_lig_C"/>
</dbReference>
<evidence type="ECO:0000313" key="11">
    <source>
        <dbReference type="EMBL" id="KZP31754.1"/>
    </source>
</evidence>
<dbReference type="AlphaFoldDB" id="A0A166UJP2"/>
<dbReference type="Gene3D" id="3.40.50.20">
    <property type="match status" value="1"/>
</dbReference>
<evidence type="ECO:0000256" key="9">
    <source>
        <dbReference type="PROSITE-ProRule" id="PRU00409"/>
    </source>
</evidence>
<protein>
    <submittedName>
        <fullName evidence="11">Glutathione synthetase ATP-binding domain-like protein</fullName>
    </submittedName>
</protein>
<evidence type="ECO:0000256" key="4">
    <source>
        <dbReference type="ARBA" id="ARBA00022598"/>
    </source>
</evidence>
<dbReference type="PROSITE" id="PS50975">
    <property type="entry name" value="ATP_GRASP"/>
    <property type="match status" value="1"/>
</dbReference>
<dbReference type="STRING" id="436010.A0A166UJP2"/>
<dbReference type="OrthoDB" id="2013972at2759"/>
<sequence>MPIPLRNLNIAFTYDRRADWPELSEDQIDEFLSDSTVEDIANALAHFGTVDRVGRLKAMAKRLVQGNADWDIVFNYCEGFGSFGREAQMPALLEAWGINYTFSDPITQAICLDKGKTKMILEHYGIPVAPFAIIPPRSTLTFISGAPATEAINKSRHREALQVFPLFVKPSGEGSGVGVTNSSKVKCQAELDAVVRDLVSRFPSGSILIERFLSGREFTVGIVGTAEDARVIGVMELVWLQGSLETGMDLKAPSSSETQDEKYPGIDFYTYDLKCEGMEADSVLHRTVQHVKLDMNDETGQKVVDVALRAWRALGCRDGGRIDVRQDGMGPSAVPNVIEINTLPGLVPEWSLLPMLAKMEGISHTDLIGRILRSATERYPTPTYPSGL</sequence>
<evidence type="ECO:0000259" key="10">
    <source>
        <dbReference type="PROSITE" id="PS50975"/>
    </source>
</evidence>
<dbReference type="InterPro" id="IPR013815">
    <property type="entry name" value="ATP_grasp_subdomain_1"/>
</dbReference>
<dbReference type="GO" id="GO:0005524">
    <property type="term" value="F:ATP binding"/>
    <property type="evidence" value="ECO:0007669"/>
    <property type="project" value="UniProtKB-UniRule"/>
</dbReference>
<evidence type="ECO:0000256" key="7">
    <source>
        <dbReference type="ARBA" id="ARBA00022960"/>
    </source>
</evidence>
<dbReference type="EMBL" id="KV417488">
    <property type="protein sequence ID" value="KZP31754.1"/>
    <property type="molecule type" value="Genomic_DNA"/>
</dbReference>
<gene>
    <name evidence="11" type="ORF">FIBSPDRAFT_849251</name>
</gene>
<evidence type="ECO:0000313" key="12">
    <source>
        <dbReference type="Proteomes" id="UP000076532"/>
    </source>
</evidence>
<dbReference type="PANTHER" id="PTHR23132">
    <property type="entry name" value="D-ALANINE--D-ALANINE LIGASE"/>
    <property type="match status" value="1"/>
</dbReference>
<reference evidence="11 12" key="1">
    <citation type="journal article" date="2016" name="Mol. Biol. Evol.">
        <title>Comparative Genomics of Early-Diverging Mushroom-Forming Fungi Provides Insights into the Origins of Lignocellulose Decay Capabilities.</title>
        <authorList>
            <person name="Nagy L.G."/>
            <person name="Riley R."/>
            <person name="Tritt A."/>
            <person name="Adam C."/>
            <person name="Daum C."/>
            <person name="Floudas D."/>
            <person name="Sun H."/>
            <person name="Yadav J.S."/>
            <person name="Pangilinan J."/>
            <person name="Larsson K.H."/>
            <person name="Matsuura K."/>
            <person name="Barry K."/>
            <person name="Labutti K."/>
            <person name="Kuo R."/>
            <person name="Ohm R.A."/>
            <person name="Bhattacharya S.S."/>
            <person name="Shirouzu T."/>
            <person name="Yoshinaga Y."/>
            <person name="Martin F.M."/>
            <person name="Grigoriev I.V."/>
            <person name="Hibbett D.S."/>
        </authorList>
    </citation>
    <scope>NUCLEOTIDE SEQUENCE [LARGE SCALE GENOMIC DNA]</scope>
    <source>
        <strain evidence="11 12">CBS 109695</strain>
    </source>
</reference>
<name>A0A166UJP2_9AGAM</name>
<evidence type="ECO:0000256" key="5">
    <source>
        <dbReference type="ARBA" id="ARBA00022741"/>
    </source>
</evidence>
<comment type="subcellular location">
    <subcellularLocation>
        <location evidence="1">Cytoplasm</location>
    </subcellularLocation>
</comment>
<evidence type="ECO:0000256" key="3">
    <source>
        <dbReference type="ARBA" id="ARBA00022490"/>
    </source>
</evidence>
<dbReference type="GO" id="GO:0005737">
    <property type="term" value="C:cytoplasm"/>
    <property type="evidence" value="ECO:0007669"/>
    <property type="project" value="UniProtKB-SubCell"/>
</dbReference>
<dbReference type="Gene3D" id="3.30.470.20">
    <property type="entry name" value="ATP-grasp fold, B domain"/>
    <property type="match status" value="1"/>
</dbReference>
<dbReference type="InterPro" id="IPR000291">
    <property type="entry name" value="D-Ala_lig_Van_CS"/>
</dbReference>
<dbReference type="GO" id="GO:0008716">
    <property type="term" value="F:D-alanine-D-alanine ligase activity"/>
    <property type="evidence" value="ECO:0007669"/>
    <property type="project" value="InterPro"/>
</dbReference>
<keyword evidence="7" id="KW-0133">Cell shape</keyword>
<evidence type="ECO:0000256" key="8">
    <source>
        <dbReference type="ARBA" id="ARBA00022984"/>
    </source>
</evidence>
<evidence type="ECO:0000256" key="1">
    <source>
        <dbReference type="ARBA" id="ARBA00004496"/>
    </source>
</evidence>